<protein>
    <submittedName>
        <fullName evidence="1">EGF domain-containing protein</fullName>
    </submittedName>
</protein>
<proteinExistence type="predicted"/>
<dbReference type="AlphaFoldDB" id="A0A3S3N971"/>
<organism evidence="1 2">
    <name type="scientific">Cinnamomum micranthum f. kanehirae</name>
    <dbReference type="NCBI Taxonomy" id="337451"/>
    <lineage>
        <taxon>Eukaryota</taxon>
        <taxon>Viridiplantae</taxon>
        <taxon>Streptophyta</taxon>
        <taxon>Embryophyta</taxon>
        <taxon>Tracheophyta</taxon>
        <taxon>Spermatophyta</taxon>
        <taxon>Magnoliopsida</taxon>
        <taxon>Magnoliidae</taxon>
        <taxon>Laurales</taxon>
        <taxon>Lauraceae</taxon>
        <taxon>Cinnamomum</taxon>
    </lineage>
</organism>
<accession>A0A3S3N971</accession>
<dbReference type="PANTHER" id="PTHR20961">
    <property type="entry name" value="GLYCOSYLTRANSFERASE"/>
    <property type="match status" value="1"/>
</dbReference>
<dbReference type="OrthoDB" id="529273at2759"/>
<dbReference type="EMBL" id="QPKB01000011">
    <property type="protein sequence ID" value="RWR94841.1"/>
    <property type="molecule type" value="Genomic_DNA"/>
</dbReference>
<dbReference type="STRING" id="337451.A0A3S3N971"/>
<dbReference type="PANTHER" id="PTHR20961:SF5">
    <property type="entry name" value="GLYCOSYLTRANSFERASE-RELATED"/>
    <property type="match status" value="1"/>
</dbReference>
<dbReference type="GO" id="GO:0016757">
    <property type="term" value="F:glycosyltransferase activity"/>
    <property type="evidence" value="ECO:0007669"/>
    <property type="project" value="InterPro"/>
</dbReference>
<reference evidence="1 2" key="1">
    <citation type="journal article" date="2019" name="Nat. Plants">
        <title>Stout camphor tree genome fills gaps in understanding of flowering plant genome evolution.</title>
        <authorList>
            <person name="Chaw S.M."/>
            <person name="Liu Y.C."/>
            <person name="Wu Y.W."/>
            <person name="Wang H.Y."/>
            <person name="Lin C.I."/>
            <person name="Wu C.S."/>
            <person name="Ke H.M."/>
            <person name="Chang L.Y."/>
            <person name="Hsu C.Y."/>
            <person name="Yang H.T."/>
            <person name="Sudianto E."/>
            <person name="Hsu M.H."/>
            <person name="Wu K.P."/>
            <person name="Wang L.N."/>
            <person name="Leebens-Mack J.H."/>
            <person name="Tsai I.J."/>
        </authorList>
    </citation>
    <scope>NUCLEOTIDE SEQUENCE [LARGE SCALE GENOMIC DNA]</scope>
    <source>
        <strain evidence="2">cv. Chaw 1501</strain>
        <tissue evidence="1">Young leaves</tissue>
    </source>
</reference>
<name>A0A3S3N971_9MAGN</name>
<gene>
    <name evidence="1" type="ORF">CKAN_02415400</name>
</gene>
<evidence type="ECO:0000313" key="2">
    <source>
        <dbReference type="Proteomes" id="UP000283530"/>
    </source>
</evidence>
<keyword evidence="2" id="KW-1185">Reference proteome</keyword>
<sequence>MEWILKISPFPFQNGAPFAIPTSGPEFRLIPFGLGRCTVGFTLIQCIHVFIYFNLHYIMPALVFSTAGHIGNYFHDFADVLVPLFITSRQYNGDIQFLITNFKPWWVEKYHVILKQLSKYEIINFDHDHQELSIEPSRDPNGYSIHDFIKLLRNSYSMARDFAITIGDDGVKNQGI</sequence>
<comment type="caution">
    <text evidence="1">The sequence shown here is derived from an EMBL/GenBank/DDBJ whole genome shotgun (WGS) entry which is preliminary data.</text>
</comment>
<evidence type="ECO:0000313" key="1">
    <source>
        <dbReference type="EMBL" id="RWR94841.1"/>
    </source>
</evidence>
<dbReference type="InterPro" id="IPR007657">
    <property type="entry name" value="Glycosyltransferase_61"/>
</dbReference>
<dbReference type="Proteomes" id="UP000283530">
    <property type="component" value="Unassembled WGS sequence"/>
</dbReference>